<feature type="domain" description="FF" evidence="4">
    <location>
        <begin position="912"/>
        <end position="977"/>
    </location>
</feature>
<feature type="region of interest" description="Disordered" evidence="2">
    <location>
        <begin position="977"/>
        <end position="998"/>
    </location>
</feature>
<evidence type="ECO:0000256" key="2">
    <source>
        <dbReference type="SAM" id="MobiDB-lite"/>
    </source>
</evidence>
<dbReference type="InterPro" id="IPR002713">
    <property type="entry name" value="FF_domain"/>
</dbReference>
<feature type="domain" description="FF" evidence="4">
    <location>
        <begin position="625"/>
        <end position="680"/>
    </location>
</feature>
<feature type="region of interest" description="Disordered" evidence="2">
    <location>
        <begin position="190"/>
        <end position="219"/>
    </location>
</feature>
<dbReference type="AlphaFoldDB" id="A0AAV6VK25"/>
<keyword evidence="1" id="KW-0677">Repeat</keyword>
<dbReference type="FunFam" id="1.10.10.440:FF:000005">
    <property type="entry name" value="Transcription elongation regulator 1 (CA150)"/>
    <property type="match status" value="1"/>
</dbReference>
<dbReference type="InterPro" id="IPR036020">
    <property type="entry name" value="WW_dom_sf"/>
</dbReference>
<dbReference type="PROSITE" id="PS50020">
    <property type="entry name" value="WW_DOMAIN_2"/>
    <property type="match status" value="3"/>
</dbReference>
<feature type="domain" description="FF" evidence="4">
    <location>
        <begin position="853"/>
        <end position="911"/>
    </location>
</feature>
<dbReference type="InterPro" id="IPR045148">
    <property type="entry name" value="TCRG1-like"/>
</dbReference>
<dbReference type="SMART" id="SM00441">
    <property type="entry name" value="FF"/>
    <property type="match status" value="6"/>
</dbReference>
<organism evidence="5 6">
    <name type="scientific">Oedothorax gibbosus</name>
    <dbReference type="NCBI Taxonomy" id="931172"/>
    <lineage>
        <taxon>Eukaryota</taxon>
        <taxon>Metazoa</taxon>
        <taxon>Ecdysozoa</taxon>
        <taxon>Arthropoda</taxon>
        <taxon>Chelicerata</taxon>
        <taxon>Arachnida</taxon>
        <taxon>Araneae</taxon>
        <taxon>Araneomorphae</taxon>
        <taxon>Entelegynae</taxon>
        <taxon>Araneoidea</taxon>
        <taxon>Linyphiidae</taxon>
        <taxon>Erigoninae</taxon>
        <taxon>Oedothorax</taxon>
    </lineage>
</organism>
<dbReference type="InterPro" id="IPR036517">
    <property type="entry name" value="FF_domain_sf"/>
</dbReference>
<dbReference type="PANTHER" id="PTHR15377:SF3">
    <property type="entry name" value="WW DOMAIN-CONTAINING PROTEIN"/>
    <property type="match status" value="1"/>
</dbReference>
<feature type="region of interest" description="Disordered" evidence="2">
    <location>
        <begin position="495"/>
        <end position="518"/>
    </location>
</feature>
<dbReference type="Pfam" id="PF00397">
    <property type="entry name" value="WW"/>
    <property type="match status" value="2"/>
</dbReference>
<dbReference type="Pfam" id="PF23517">
    <property type="entry name" value="WW_TCERG1"/>
    <property type="match status" value="1"/>
</dbReference>
<feature type="compositionally biased region" description="Basic residues" evidence="2">
    <location>
        <begin position="15"/>
        <end position="26"/>
    </location>
</feature>
<dbReference type="CDD" id="cd00201">
    <property type="entry name" value="WW"/>
    <property type="match status" value="3"/>
</dbReference>
<dbReference type="InterPro" id="IPR001202">
    <property type="entry name" value="WW_dom"/>
</dbReference>
<feature type="compositionally biased region" description="Basic and acidic residues" evidence="2">
    <location>
        <begin position="434"/>
        <end position="444"/>
    </location>
</feature>
<name>A0AAV6VK25_9ARAC</name>
<dbReference type="PROSITE" id="PS01159">
    <property type="entry name" value="WW_DOMAIN_1"/>
    <property type="match status" value="1"/>
</dbReference>
<dbReference type="SUPFAM" id="SSF51045">
    <property type="entry name" value="WW domain"/>
    <property type="match status" value="3"/>
</dbReference>
<feature type="region of interest" description="Disordered" evidence="2">
    <location>
        <begin position="1"/>
        <end position="137"/>
    </location>
</feature>
<feature type="region of interest" description="Disordered" evidence="2">
    <location>
        <begin position="404"/>
        <end position="446"/>
    </location>
</feature>
<feature type="compositionally biased region" description="Polar residues" evidence="2">
    <location>
        <begin position="415"/>
        <end position="433"/>
    </location>
</feature>
<feature type="compositionally biased region" description="Polar residues" evidence="2">
    <location>
        <begin position="118"/>
        <end position="137"/>
    </location>
</feature>
<sequence length="998" mass="113919">MQFERPPHGPGRGPSGHHMRGSPRMRRMPDGGPHSNFGGPREPMFDNDFPPPHRMPPMGMGGPRGPSGPHFGGGPPQHMGANQFGPNRPPGMPFQGPFQRPPTMPPFGCPPFFPGGENRNSQLMDHSSQNSDSPSNFNMPSIDLGEELWVETKSPDGKMYYYNARTRETVWTKPEKVKILNQEEIEAMAAVSGAGGSPDSTPGQQNDSKKNLPMDHSPNQFPFGSMNPMPGMGPMSGNVGMPPPQAYGMPPPFPFPPANMVPGPGYPLGMPPAFSSVGVLATTASNNLLDSNVDTNSGNAEVKLGNDDTGVPLLEVKSKVQEWAEYKSPNGKPYYYNKLTLVSTWEKPQALIDAESCENKYGSEVEISNEDMPNNNTSSSIGVEFSFDSKGQNSETSLEASIKENGTNINGGGQSINNYNSALNEEPMSTDQQELPKKPVDKSRPVSSTPIVGTSWCIVWTGDGRVFFFNASAHTSFWKIPEDLKGREDVEKLLQCPPPSNTTKDGSAADDTAPESKRIKLGESNKEDLAVPKFQIIHDKVAAMEAELRAAKERDSMPFDLRSKQFKELLIEKNVSAFKPWALELHKFVFDSRYSILNSKERMQVYDKYVKEKAEEERLEKLKQIREREEDFRELLLEAAIETKLSTFIDFAQRYGKEERFKAIERMRNRERLFNDFLQELLKKERDEKSSQREKTKKDFVDLLKEQKDLDKNCRWGNFKKTISSDSRYKAVDRSSLREEWFKEYIGKTFRDSEEDTTKEQEKQERAEASIRERQKEVHLTLSSHLRERDKERELHKHDEAVQHFKALLTDLIRVPDVVWHDAKKILRKDHRYEATILDRKEREYLFDEHIIILCRKKKEKFRELLDETSEISLTSSWKEIKKLVKDDPRCPKFSSSDRKCEKEFRDYLKDKMVAAKADFRELLKETKIITYKSRQLIEETDHLRDIENILQNDKRCLVLECIEDERKEILMSYIDTLDRKGPPPPPTASDPSRRIIK</sequence>
<dbReference type="Proteomes" id="UP000827092">
    <property type="component" value="Unassembled WGS sequence"/>
</dbReference>
<feature type="domain" description="WW" evidence="3">
    <location>
        <begin position="450"/>
        <end position="483"/>
    </location>
</feature>
<dbReference type="SMART" id="SM00456">
    <property type="entry name" value="WW"/>
    <property type="match status" value="3"/>
</dbReference>
<dbReference type="PANTHER" id="PTHR15377">
    <property type="entry name" value="TRANSCRIPTION ELONGATION REGULATOR 1"/>
    <property type="match status" value="1"/>
</dbReference>
<dbReference type="GO" id="GO:0003712">
    <property type="term" value="F:transcription coregulator activity"/>
    <property type="evidence" value="ECO:0007669"/>
    <property type="project" value="TreeGrafter"/>
</dbReference>
<proteinExistence type="predicted"/>
<dbReference type="SUPFAM" id="SSF81698">
    <property type="entry name" value="FF domain"/>
    <property type="match status" value="5"/>
</dbReference>
<feature type="compositionally biased region" description="Gly residues" evidence="2">
    <location>
        <begin position="59"/>
        <end position="75"/>
    </location>
</feature>
<dbReference type="EMBL" id="JAFNEN010000073">
    <property type="protein sequence ID" value="KAG8196247.1"/>
    <property type="molecule type" value="Genomic_DNA"/>
</dbReference>
<protein>
    <recommendedName>
        <fullName evidence="7">Transcription elongation regulator 1</fullName>
    </recommendedName>
</protein>
<dbReference type="Pfam" id="PF01846">
    <property type="entry name" value="FF"/>
    <property type="match status" value="6"/>
</dbReference>
<evidence type="ECO:0000259" key="4">
    <source>
        <dbReference type="PROSITE" id="PS51676"/>
    </source>
</evidence>
<dbReference type="FunFam" id="2.20.70.10:FF:000049">
    <property type="entry name" value="Transcription elongation regulator 1-like"/>
    <property type="match status" value="1"/>
</dbReference>
<evidence type="ECO:0000313" key="6">
    <source>
        <dbReference type="Proteomes" id="UP000827092"/>
    </source>
</evidence>
<evidence type="ECO:0000313" key="5">
    <source>
        <dbReference type="EMBL" id="KAG8196247.1"/>
    </source>
</evidence>
<dbReference type="FunFam" id="1.10.10.440:FF:000008">
    <property type="entry name" value="Transcription elongation regulator 1 (CA150)"/>
    <property type="match status" value="1"/>
</dbReference>
<dbReference type="InterPro" id="IPR057565">
    <property type="entry name" value="WW_TCRG1_3rd"/>
</dbReference>
<evidence type="ECO:0008006" key="7">
    <source>
        <dbReference type="Google" id="ProtNLM"/>
    </source>
</evidence>
<feature type="domain" description="FF" evidence="4">
    <location>
        <begin position="693"/>
        <end position="748"/>
    </location>
</feature>
<dbReference type="GO" id="GO:0005634">
    <property type="term" value="C:nucleus"/>
    <property type="evidence" value="ECO:0007669"/>
    <property type="project" value="TreeGrafter"/>
</dbReference>
<dbReference type="Gene3D" id="2.20.70.10">
    <property type="match status" value="3"/>
</dbReference>
<dbReference type="Gene3D" id="1.10.10.440">
    <property type="entry name" value="FF domain"/>
    <property type="match status" value="6"/>
</dbReference>
<gene>
    <name evidence="5" type="ORF">JTE90_023803</name>
</gene>
<accession>A0AAV6VK25</accession>
<keyword evidence="6" id="KW-1185">Reference proteome</keyword>
<dbReference type="FunFam" id="1.10.10.440:FF:000006">
    <property type="entry name" value="Transcription elongation regulator 1 (CA150)"/>
    <property type="match status" value="1"/>
</dbReference>
<feature type="domain" description="WW" evidence="3">
    <location>
        <begin position="323"/>
        <end position="350"/>
    </location>
</feature>
<dbReference type="GO" id="GO:0070063">
    <property type="term" value="F:RNA polymerase binding"/>
    <property type="evidence" value="ECO:0007669"/>
    <property type="project" value="InterPro"/>
</dbReference>
<evidence type="ECO:0000259" key="3">
    <source>
        <dbReference type="PROSITE" id="PS50020"/>
    </source>
</evidence>
<comment type="caution">
    <text evidence="5">The sequence shown here is derived from an EMBL/GenBank/DDBJ whole genome shotgun (WGS) entry which is preliminary data.</text>
</comment>
<feature type="domain" description="WW" evidence="3">
    <location>
        <begin position="149"/>
        <end position="176"/>
    </location>
</feature>
<feature type="compositionally biased region" description="Pro residues" evidence="2">
    <location>
        <begin position="99"/>
        <end position="113"/>
    </location>
</feature>
<dbReference type="PROSITE" id="PS51676">
    <property type="entry name" value="FF"/>
    <property type="match status" value="4"/>
</dbReference>
<evidence type="ECO:0000256" key="1">
    <source>
        <dbReference type="ARBA" id="ARBA00022737"/>
    </source>
</evidence>
<reference evidence="5 6" key="1">
    <citation type="journal article" date="2022" name="Nat. Ecol. Evol.">
        <title>A masculinizing supergene underlies an exaggerated male reproductive morph in a spider.</title>
        <authorList>
            <person name="Hendrickx F."/>
            <person name="De Corte Z."/>
            <person name="Sonet G."/>
            <person name="Van Belleghem S.M."/>
            <person name="Kostlbacher S."/>
            <person name="Vangestel C."/>
        </authorList>
    </citation>
    <scope>NUCLEOTIDE SEQUENCE [LARGE SCALE GENOMIC DNA]</scope>
    <source>
        <strain evidence="5">W744_W776</strain>
    </source>
</reference>